<dbReference type="EMBL" id="CAJPDT010000027">
    <property type="protein sequence ID" value="CAF9921101.1"/>
    <property type="molecule type" value="Genomic_DNA"/>
</dbReference>
<dbReference type="InterPro" id="IPR000086">
    <property type="entry name" value="NUDIX_hydrolase_dom"/>
</dbReference>
<reference evidence="2" key="1">
    <citation type="submission" date="2021-03" db="EMBL/GenBank/DDBJ databases">
        <authorList>
            <person name="Tagirdzhanova G."/>
        </authorList>
    </citation>
    <scope>NUCLEOTIDE SEQUENCE</scope>
</reference>
<gene>
    <name evidence="2" type="ORF">IMSHALPRED_005081</name>
</gene>
<sequence>MKAPEQITFKPSTESSSRLLLLKRAAHDPAFPNMFAIPGGHVEDTDLSIFHALKREVFEETTVSVQAVIDQIDPLAWVSLRSTQGKEKVSAPSLTNLQIPFICKVEGVTFQIDPEEHSAGVWADKGAAAKLDTVLIDI</sequence>
<evidence type="ECO:0000313" key="2">
    <source>
        <dbReference type="EMBL" id="CAF9921101.1"/>
    </source>
</evidence>
<dbReference type="OrthoDB" id="276276at2759"/>
<dbReference type="Proteomes" id="UP000664534">
    <property type="component" value="Unassembled WGS sequence"/>
</dbReference>
<feature type="domain" description="Nudix hydrolase" evidence="1">
    <location>
        <begin position="1"/>
        <end position="138"/>
    </location>
</feature>
<dbReference type="InterPro" id="IPR015797">
    <property type="entry name" value="NUDIX_hydrolase-like_dom_sf"/>
</dbReference>
<dbReference type="AlphaFoldDB" id="A0A8H3F822"/>
<keyword evidence="3" id="KW-1185">Reference proteome</keyword>
<dbReference type="PROSITE" id="PS51462">
    <property type="entry name" value="NUDIX"/>
    <property type="match status" value="1"/>
</dbReference>
<proteinExistence type="predicted"/>
<name>A0A8H3F822_9LECA</name>
<dbReference type="Pfam" id="PF00293">
    <property type="entry name" value="NUDIX"/>
    <property type="match status" value="1"/>
</dbReference>
<evidence type="ECO:0000259" key="1">
    <source>
        <dbReference type="PROSITE" id="PS51462"/>
    </source>
</evidence>
<accession>A0A8H3F822</accession>
<dbReference type="Gene3D" id="3.90.79.10">
    <property type="entry name" value="Nucleoside Triphosphate Pyrophosphohydrolase"/>
    <property type="match status" value="1"/>
</dbReference>
<organism evidence="2 3">
    <name type="scientific">Imshaugia aleurites</name>
    <dbReference type="NCBI Taxonomy" id="172621"/>
    <lineage>
        <taxon>Eukaryota</taxon>
        <taxon>Fungi</taxon>
        <taxon>Dikarya</taxon>
        <taxon>Ascomycota</taxon>
        <taxon>Pezizomycotina</taxon>
        <taxon>Lecanoromycetes</taxon>
        <taxon>OSLEUM clade</taxon>
        <taxon>Lecanoromycetidae</taxon>
        <taxon>Lecanorales</taxon>
        <taxon>Lecanorineae</taxon>
        <taxon>Parmeliaceae</taxon>
        <taxon>Imshaugia</taxon>
    </lineage>
</organism>
<dbReference type="SUPFAM" id="SSF55811">
    <property type="entry name" value="Nudix"/>
    <property type="match status" value="1"/>
</dbReference>
<dbReference type="CDD" id="cd02883">
    <property type="entry name" value="NUDIX_Hydrolase"/>
    <property type="match status" value="1"/>
</dbReference>
<evidence type="ECO:0000313" key="3">
    <source>
        <dbReference type="Proteomes" id="UP000664534"/>
    </source>
</evidence>
<comment type="caution">
    <text evidence="2">The sequence shown here is derived from an EMBL/GenBank/DDBJ whole genome shotgun (WGS) entry which is preliminary data.</text>
</comment>
<protein>
    <recommendedName>
        <fullName evidence="1">Nudix hydrolase domain-containing protein</fullName>
    </recommendedName>
</protein>